<evidence type="ECO:0000256" key="2">
    <source>
        <dbReference type="ARBA" id="ARBA00022741"/>
    </source>
</evidence>
<feature type="domain" description="Helicase ATP-binding" evidence="7">
    <location>
        <begin position="68"/>
        <end position="218"/>
    </location>
</feature>
<evidence type="ECO:0000313" key="10">
    <source>
        <dbReference type="Proteomes" id="UP001218218"/>
    </source>
</evidence>
<comment type="similarity">
    <text evidence="1">Belongs to the helicase family. RecQ subfamily.</text>
</comment>
<comment type="catalytic activity">
    <reaction evidence="4">
        <text>Couples ATP hydrolysis with the unwinding of duplex DNA by translocating in the 3'-5' direction.</text>
        <dbReference type="EC" id="5.6.2.4"/>
    </reaction>
</comment>
<gene>
    <name evidence="9" type="ORF">DFH08DRAFT_916562</name>
</gene>
<keyword evidence="9" id="KW-0378">Hydrolase</keyword>
<evidence type="ECO:0000256" key="1">
    <source>
        <dbReference type="ARBA" id="ARBA00005446"/>
    </source>
</evidence>
<feature type="compositionally biased region" description="Basic residues" evidence="6">
    <location>
        <begin position="374"/>
        <end position="384"/>
    </location>
</feature>
<dbReference type="EC" id="5.6.2.4" evidence="5"/>
<feature type="region of interest" description="Disordered" evidence="6">
    <location>
        <begin position="374"/>
        <end position="401"/>
    </location>
</feature>
<sequence length="658" mass="72734">MAPKPRKHRRPLKALCAPRVSAKITPEQLEAIKKELNLLPGLIRTNYTKWKDSAKAFQLQYWDSHRPHLLPSSKGKITLMVSPLLSLQDKQVSTFRNKFGLTATAINSSNSGCTKEVMEKVVSGEWQIVMLSPEMLLSRQLIDGVLCKPAFGYHCLSAFIDEAHCISHWRASFRKKYASIGIVQAFLPRTTPITVVTATLTPHIHQDLVAKLKFDPKHYTFCRVGNDQANVLQVICSMEHTQSPTRTYIAKAFLYTDDIKDGSQIINRLNSWVGPKYRDHVVVMALFKAGIIRVLVCTDAAGMGCDIPDIQLVVQWKAPKNLLSWIQRAGQAVRRPGTVGMAVMLVEKSAYKTSLLSSKNSGNTDTSVLVAPWGRRHGRGRGRGGHGGNEQRGGLKPGKGYTESHGLKCGWYRRAHNNIEALDDARVEVPQDVPAKGLYVLIQATIYRRIILTQIFKNSPLKTCCDICNPKLFDSACPGKPVKETRQQGIRRGPAVDSIRQELFSWQCAMKKQHYPYAVFAPHALLDDAICEILASIGPLEDIATLKQLLGTSWSHWDELRDSLFTLMRSLDIAPLPPPPPHAKKATAPTQKAPTAIPTAPCTPLAPQSPPRALGSVAPKRTHTTHSTPLDAAVLPAQHARIGIISETPPTPAVPHLR</sequence>
<evidence type="ECO:0000256" key="6">
    <source>
        <dbReference type="SAM" id="MobiDB-lite"/>
    </source>
</evidence>
<keyword evidence="10" id="KW-1185">Reference proteome</keyword>
<dbReference type="GO" id="GO:0005524">
    <property type="term" value="F:ATP binding"/>
    <property type="evidence" value="ECO:0007669"/>
    <property type="project" value="UniProtKB-KW"/>
</dbReference>
<dbReference type="EMBL" id="JARIHO010000037">
    <property type="protein sequence ID" value="KAJ7330376.1"/>
    <property type="molecule type" value="Genomic_DNA"/>
</dbReference>
<feature type="compositionally biased region" description="Gly residues" evidence="6">
    <location>
        <begin position="385"/>
        <end position="397"/>
    </location>
</feature>
<dbReference type="Pfam" id="PF00271">
    <property type="entry name" value="Helicase_C"/>
    <property type="match status" value="1"/>
</dbReference>
<dbReference type="SMART" id="SM00490">
    <property type="entry name" value="HELICc"/>
    <property type="match status" value="1"/>
</dbReference>
<dbReference type="GO" id="GO:0003676">
    <property type="term" value="F:nucleic acid binding"/>
    <property type="evidence" value="ECO:0007669"/>
    <property type="project" value="InterPro"/>
</dbReference>
<dbReference type="PROSITE" id="PS51192">
    <property type="entry name" value="HELICASE_ATP_BIND_1"/>
    <property type="match status" value="1"/>
</dbReference>
<dbReference type="GO" id="GO:0005694">
    <property type="term" value="C:chromosome"/>
    <property type="evidence" value="ECO:0007669"/>
    <property type="project" value="TreeGrafter"/>
</dbReference>
<dbReference type="InterPro" id="IPR027417">
    <property type="entry name" value="P-loop_NTPase"/>
</dbReference>
<reference evidence="9" key="1">
    <citation type="submission" date="2023-03" db="EMBL/GenBank/DDBJ databases">
        <title>Massive genome expansion in bonnet fungi (Mycena s.s.) driven by repeated elements and novel gene families across ecological guilds.</title>
        <authorList>
            <consortium name="Lawrence Berkeley National Laboratory"/>
            <person name="Harder C.B."/>
            <person name="Miyauchi S."/>
            <person name="Viragh M."/>
            <person name="Kuo A."/>
            <person name="Thoen E."/>
            <person name="Andreopoulos B."/>
            <person name="Lu D."/>
            <person name="Skrede I."/>
            <person name="Drula E."/>
            <person name="Henrissat B."/>
            <person name="Morin E."/>
            <person name="Kohler A."/>
            <person name="Barry K."/>
            <person name="LaButti K."/>
            <person name="Morin E."/>
            <person name="Salamov A."/>
            <person name="Lipzen A."/>
            <person name="Mereny Z."/>
            <person name="Hegedus B."/>
            <person name="Baldrian P."/>
            <person name="Stursova M."/>
            <person name="Weitz H."/>
            <person name="Taylor A."/>
            <person name="Grigoriev I.V."/>
            <person name="Nagy L.G."/>
            <person name="Martin F."/>
            <person name="Kauserud H."/>
        </authorList>
    </citation>
    <scope>NUCLEOTIDE SEQUENCE</scope>
    <source>
        <strain evidence="9">CBHHK002</strain>
    </source>
</reference>
<evidence type="ECO:0000256" key="4">
    <source>
        <dbReference type="ARBA" id="ARBA00034617"/>
    </source>
</evidence>
<dbReference type="Proteomes" id="UP001218218">
    <property type="component" value="Unassembled WGS sequence"/>
</dbReference>
<dbReference type="PANTHER" id="PTHR13710">
    <property type="entry name" value="DNA HELICASE RECQ FAMILY MEMBER"/>
    <property type="match status" value="1"/>
</dbReference>
<dbReference type="GO" id="GO:0009378">
    <property type="term" value="F:four-way junction helicase activity"/>
    <property type="evidence" value="ECO:0007669"/>
    <property type="project" value="TreeGrafter"/>
</dbReference>
<evidence type="ECO:0000259" key="8">
    <source>
        <dbReference type="PROSITE" id="PS51194"/>
    </source>
</evidence>
<dbReference type="InterPro" id="IPR001650">
    <property type="entry name" value="Helicase_C-like"/>
</dbReference>
<evidence type="ECO:0000256" key="3">
    <source>
        <dbReference type="ARBA" id="ARBA00022840"/>
    </source>
</evidence>
<dbReference type="GO" id="GO:0000724">
    <property type="term" value="P:double-strand break repair via homologous recombination"/>
    <property type="evidence" value="ECO:0007669"/>
    <property type="project" value="TreeGrafter"/>
</dbReference>
<feature type="compositionally biased region" description="Low complexity" evidence="6">
    <location>
        <begin position="586"/>
        <end position="606"/>
    </location>
</feature>
<organism evidence="9 10">
    <name type="scientific">Mycena albidolilacea</name>
    <dbReference type="NCBI Taxonomy" id="1033008"/>
    <lineage>
        <taxon>Eukaryota</taxon>
        <taxon>Fungi</taxon>
        <taxon>Dikarya</taxon>
        <taxon>Basidiomycota</taxon>
        <taxon>Agaricomycotina</taxon>
        <taxon>Agaricomycetes</taxon>
        <taxon>Agaricomycetidae</taxon>
        <taxon>Agaricales</taxon>
        <taxon>Marasmiineae</taxon>
        <taxon>Mycenaceae</taxon>
        <taxon>Mycena</taxon>
    </lineage>
</organism>
<feature type="region of interest" description="Disordered" evidence="6">
    <location>
        <begin position="576"/>
        <end position="626"/>
    </location>
</feature>
<keyword evidence="3" id="KW-0067">ATP-binding</keyword>
<dbReference type="PANTHER" id="PTHR13710:SF154">
    <property type="entry name" value="RECQ HELICASE, PUTATIVE (AFU_ORTHOLOGUE AFUA_6G14720)-RELATED"/>
    <property type="match status" value="1"/>
</dbReference>
<dbReference type="SUPFAM" id="SSF52540">
    <property type="entry name" value="P-loop containing nucleoside triphosphate hydrolases"/>
    <property type="match status" value="1"/>
</dbReference>
<name>A0AAD7EKL3_9AGAR</name>
<proteinExistence type="inferred from homology"/>
<feature type="domain" description="Helicase C-terminal" evidence="8">
    <location>
        <begin position="230"/>
        <end position="374"/>
    </location>
</feature>
<dbReference type="GO" id="GO:0043138">
    <property type="term" value="F:3'-5' DNA helicase activity"/>
    <property type="evidence" value="ECO:0007669"/>
    <property type="project" value="UniProtKB-EC"/>
</dbReference>
<keyword evidence="2" id="KW-0547">Nucleotide-binding</keyword>
<evidence type="ECO:0000313" key="9">
    <source>
        <dbReference type="EMBL" id="KAJ7330376.1"/>
    </source>
</evidence>
<dbReference type="PROSITE" id="PS51194">
    <property type="entry name" value="HELICASE_CTER"/>
    <property type="match status" value="1"/>
</dbReference>
<evidence type="ECO:0000256" key="5">
    <source>
        <dbReference type="ARBA" id="ARBA00034808"/>
    </source>
</evidence>
<accession>A0AAD7EKL3</accession>
<dbReference type="Pfam" id="PF00270">
    <property type="entry name" value="DEAD"/>
    <property type="match status" value="1"/>
</dbReference>
<evidence type="ECO:0000259" key="7">
    <source>
        <dbReference type="PROSITE" id="PS51192"/>
    </source>
</evidence>
<dbReference type="InterPro" id="IPR014001">
    <property type="entry name" value="Helicase_ATP-bd"/>
</dbReference>
<dbReference type="AlphaFoldDB" id="A0AAD7EKL3"/>
<dbReference type="GO" id="GO:0005737">
    <property type="term" value="C:cytoplasm"/>
    <property type="evidence" value="ECO:0007669"/>
    <property type="project" value="TreeGrafter"/>
</dbReference>
<dbReference type="InterPro" id="IPR011545">
    <property type="entry name" value="DEAD/DEAH_box_helicase_dom"/>
</dbReference>
<dbReference type="GO" id="GO:0016787">
    <property type="term" value="F:hydrolase activity"/>
    <property type="evidence" value="ECO:0007669"/>
    <property type="project" value="UniProtKB-KW"/>
</dbReference>
<dbReference type="Gene3D" id="3.40.50.300">
    <property type="entry name" value="P-loop containing nucleotide triphosphate hydrolases"/>
    <property type="match status" value="2"/>
</dbReference>
<comment type="caution">
    <text evidence="9">The sequence shown here is derived from an EMBL/GenBank/DDBJ whole genome shotgun (WGS) entry which is preliminary data.</text>
</comment>
<protein>
    <recommendedName>
        <fullName evidence="5">DNA 3'-5' helicase</fullName>
        <ecNumber evidence="5">5.6.2.4</ecNumber>
    </recommendedName>
</protein>